<dbReference type="GO" id="GO:0097272">
    <property type="term" value="P:ammonium homeostasis"/>
    <property type="evidence" value="ECO:0007669"/>
    <property type="project" value="TreeGrafter"/>
</dbReference>
<dbReference type="InterPro" id="IPR024041">
    <property type="entry name" value="NH4_transpt_AmtB-like_dom"/>
</dbReference>
<organism evidence="11">
    <name type="scientific">Cyclophora tenuis</name>
    <name type="common">Marine diatom</name>
    <dbReference type="NCBI Taxonomy" id="216820"/>
    <lineage>
        <taxon>Eukaryota</taxon>
        <taxon>Sar</taxon>
        <taxon>Stramenopiles</taxon>
        <taxon>Ochrophyta</taxon>
        <taxon>Bacillariophyta</taxon>
        <taxon>Fragilariophyceae</taxon>
        <taxon>Fragilariophycidae</taxon>
        <taxon>Cyclophorales</taxon>
        <taxon>Cyclophoraceae</taxon>
        <taxon>Cyclophora</taxon>
    </lineage>
</organism>
<evidence type="ECO:0000256" key="6">
    <source>
        <dbReference type="ARBA" id="ARBA00023136"/>
    </source>
</evidence>
<protein>
    <recommendedName>
        <fullName evidence="8">Ammonium transporter</fullName>
    </recommendedName>
</protein>
<feature type="transmembrane region" description="Helical" evidence="8">
    <location>
        <begin position="154"/>
        <end position="175"/>
    </location>
</feature>
<comment type="subcellular location">
    <subcellularLocation>
        <location evidence="8">Cell membrane</location>
        <topology evidence="8">Multi-pass membrane protein</topology>
    </subcellularLocation>
    <subcellularLocation>
        <location evidence="1">Membrane</location>
        <topology evidence="1">Multi-pass membrane protein</topology>
    </subcellularLocation>
</comment>
<evidence type="ECO:0000256" key="4">
    <source>
        <dbReference type="ARBA" id="ARBA00022692"/>
    </source>
</evidence>
<feature type="transmembrane region" description="Helical" evidence="8">
    <location>
        <begin position="370"/>
        <end position="394"/>
    </location>
</feature>
<dbReference type="SUPFAM" id="SSF111352">
    <property type="entry name" value="Ammonium transporter"/>
    <property type="match status" value="1"/>
</dbReference>
<feature type="transmembrane region" description="Helical" evidence="8">
    <location>
        <begin position="91"/>
        <end position="113"/>
    </location>
</feature>
<feature type="transmembrane region" description="Helical" evidence="8">
    <location>
        <begin position="120"/>
        <end position="142"/>
    </location>
</feature>
<reference evidence="11" key="1">
    <citation type="submission" date="2021-01" db="EMBL/GenBank/DDBJ databases">
        <authorList>
            <person name="Corre E."/>
            <person name="Pelletier E."/>
            <person name="Niang G."/>
            <person name="Scheremetjew M."/>
            <person name="Finn R."/>
            <person name="Kale V."/>
            <person name="Holt S."/>
            <person name="Cochrane G."/>
            <person name="Meng A."/>
            <person name="Brown T."/>
            <person name="Cohen L."/>
        </authorList>
    </citation>
    <scope>NUCLEOTIDE SEQUENCE</scope>
    <source>
        <strain evidence="11">ECT3854</strain>
    </source>
</reference>
<keyword evidence="4 8" id="KW-0812">Transmembrane</keyword>
<dbReference type="GO" id="GO:0008519">
    <property type="term" value="F:ammonium channel activity"/>
    <property type="evidence" value="ECO:0007669"/>
    <property type="project" value="InterPro"/>
</dbReference>
<evidence type="ECO:0000256" key="9">
    <source>
        <dbReference type="SAM" id="MobiDB-lite"/>
    </source>
</evidence>
<gene>
    <name evidence="11" type="ORF">CTEN0397_LOCUS11228</name>
</gene>
<sequence>MTTIDADIEAAINGLWILTAAILCFLLQAGFGLYEVGSVREKNAQNIMLKNMMDVCVSAIAYWSVGYAFAWGDGNSYIGTQNFFLKDTQDFIFFFFQWVFAGTTATIVSGAVAERCRFRAYLIYSFWLCAFVYPVACHWAWHEEGWMFGHVFDYAGGGAVHMVGGGAAFAGAWVLGPRLGRYTFDPDTNKYTLNAIPGHNAVLAATGGLLLFLGFFPFNAGSGLNIVGDQAVVTGRIAIVTALAGAGGGMVMLWLGMWYRKCCDLSYCMNGVLSGMVSVCSGCNTFQPWAGLFVGATGSLVFFAMATAMEHPRVRIDDPLGASALHFGAGAWGMLMVGFLGDSDLIGDKALSGILYGGDGTTLGWQVAGILVYTVWALGTSLPLFYGLLVMGWFRVSEDAELEGMDTHHHGGVAYPGDVFDKNTYHSRQVHVAGEVVEGENGINEEEGGVDKGPEQAGKEPIVEASAPAQASGPAVLSPGAM</sequence>
<dbReference type="PANTHER" id="PTHR11730:SF6">
    <property type="entry name" value="AMMONIUM TRANSPORTER"/>
    <property type="match status" value="1"/>
</dbReference>
<evidence type="ECO:0000256" key="2">
    <source>
        <dbReference type="ARBA" id="ARBA00005887"/>
    </source>
</evidence>
<dbReference type="PANTHER" id="PTHR11730">
    <property type="entry name" value="AMMONIUM TRANSPORTER"/>
    <property type="match status" value="1"/>
</dbReference>
<dbReference type="Gene3D" id="1.10.3430.10">
    <property type="entry name" value="Ammonium transporter AmtB like domains"/>
    <property type="match status" value="1"/>
</dbReference>
<keyword evidence="5 8" id="KW-1133">Transmembrane helix</keyword>
<keyword evidence="6 8" id="KW-0472">Membrane</keyword>
<dbReference type="GO" id="GO:0005886">
    <property type="term" value="C:plasma membrane"/>
    <property type="evidence" value="ECO:0007669"/>
    <property type="project" value="UniProtKB-SubCell"/>
</dbReference>
<feature type="domain" description="Ammonium transporter AmtB-like" evidence="10">
    <location>
        <begin position="16"/>
        <end position="415"/>
    </location>
</feature>
<name>A0A7S1D705_CYCTE</name>
<evidence type="ECO:0000313" key="11">
    <source>
        <dbReference type="EMBL" id="CAD8940162.1"/>
    </source>
</evidence>
<feature type="transmembrane region" description="Helical" evidence="8">
    <location>
        <begin position="55"/>
        <end position="71"/>
    </location>
</feature>
<evidence type="ECO:0000256" key="8">
    <source>
        <dbReference type="RuleBase" id="RU362002"/>
    </source>
</evidence>
<evidence type="ECO:0000259" key="10">
    <source>
        <dbReference type="Pfam" id="PF00909"/>
    </source>
</evidence>
<comment type="similarity">
    <text evidence="2 8">Belongs to the ammonia transporter channel (TC 1.A.11.2) family.</text>
</comment>
<evidence type="ECO:0000256" key="7">
    <source>
        <dbReference type="ARBA" id="ARBA00023177"/>
    </source>
</evidence>
<feature type="transmembrane region" description="Helical" evidence="8">
    <location>
        <begin position="196"/>
        <end position="216"/>
    </location>
</feature>
<dbReference type="NCBIfam" id="TIGR00836">
    <property type="entry name" value="amt"/>
    <property type="match status" value="1"/>
</dbReference>
<dbReference type="InterPro" id="IPR018047">
    <property type="entry name" value="Ammonium_transpt_CS"/>
</dbReference>
<feature type="transmembrane region" description="Helical" evidence="8">
    <location>
        <begin position="290"/>
        <end position="308"/>
    </location>
</feature>
<dbReference type="PROSITE" id="PS01219">
    <property type="entry name" value="AMMONIUM_TRANSP"/>
    <property type="match status" value="1"/>
</dbReference>
<feature type="compositionally biased region" description="Basic and acidic residues" evidence="9">
    <location>
        <begin position="449"/>
        <end position="462"/>
    </location>
</feature>
<feature type="transmembrane region" description="Helical" evidence="8">
    <location>
        <begin position="236"/>
        <end position="255"/>
    </location>
</feature>
<dbReference type="InterPro" id="IPR029020">
    <property type="entry name" value="Ammonium/urea_transptr"/>
</dbReference>
<feature type="transmembrane region" description="Helical" evidence="8">
    <location>
        <begin position="15"/>
        <end position="34"/>
    </location>
</feature>
<evidence type="ECO:0000256" key="3">
    <source>
        <dbReference type="ARBA" id="ARBA00022448"/>
    </source>
</evidence>
<feature type="transmembrane region" description="Helical" evidence="8">
    <location>
        <begin position="267"/>
        <end position="284"/>
    </location>
</feature>
<keyword evidence="7 8" id="KW-0924">Ammonia transport</keyword>
<dbReference type="InterPro" id="IPR001905">
    <property type="entry name" value="Ammonium_transpt"/>
</dbReference>
<dbReference type="Pfam" id="PF00909">
    <property type="entry name" value="Ammonium_transp"/>
    <property type="match status" value="1"/>
</dbReference>
<feature type="transmembrane region" description="Helical" evidence="8">
    <location>
        <begin position="320"/>
        <end position="341"/>
    </location>
</feature>
<evidence type="ECO:0000256" key="1">
    <source>
        <dbReference type="ARBA" id="ARBA00004141"/>
    </source>
</evidence>
<proteinExistence type="inferred from homology"/>
<dbReference type="AlphaFoldDB" id="A0A7S1D705"/>
<accession>A0A7S1D705</accession>
<feature type="region of interest" description="Disordered" evidence="9">
    <location>
        <begin position="436"/>
        <end position="482"/>
    </location>
</feature>
<evidence type="ECO:0000256" key="5">
    <source>
        <dbReference type="ARBA" id="ARBA00022989"/>
    </source>
</evidence>
<keyword evidence="3 8" id="KW-0813">Transport</keyword>
<dbReference type="EMBL" id="HBFW01017530">
    <property type="protein sequence ID" value="CAD8940162.1"/>
    <property type="molecule type" value="Transcribed_RNA"/>
</dbReference>